<dbReference type="PANTHER" id="PTHR12526">
    <property type="entry name" value="GLYCOSYLTRANSFERASE"/>
    <property type="match status" value="1"/>
</dbReference>
<dbReference type="Proteomes" id="UP001595937">
    <property type="component" value="Unassembled WGS sequence"/>
</dbReference>
<evidence type="ECO:0000313" key="4">
    <source>
        <dbReference type="Proteomes" id="UP001595937"/>
    </source>
</evidence>
<sequence>MVRRRKYLPQVPIYELVSIIPDTFGGMVTVALQRSSAFADLDGRRIDILTKSPNMVDQDVRTQQLRSTGQISGNVRIRNVWSDLGTQPDEELVGLRSQVDPVLPAADELPDPDRTRQPRRFGDTEDVLQIDRFRSDGTRAICDERDAGQRGVRSGRLITLFTRDGRPLAQWRSERRLYHAWLDWVIGEEESILIVDSATAGSRFFDYQRDNVTTVQAIHNHHLLQMRSDERGGLAPSVMRMLSHLDWFDAVAILTPRQQAGFVDAGVVAENSFVAPNMLACPAAEPVAEQRRSGGVIVARQTTQKRLDHALRALALARAEGVDTQVEIFGLGPLTRRLTRTAERLDLGDVVRWRGYDANAKQRFGTAVFTLMSSRYEGHPVALLEAMSAGCIPIVYDIEFGPSDVVTDGVDGFLVPSGDIQAMADALVRVHGMPARERARMRTAAIRRAQDFSPENVAKIWGKELARARRRQRALRGEKVDATLLSAKLSKKGLRLRLKVVAGPWGRRPEAMVGWIGRGRDAYGRVRARVKPTSDGCIVEALLTAEQLTAIVGRSVLDLYVFVRGARTWGRARIASAKEQMPPARDGLAPYTTAGGNVSIRREA</sequence>
<dbReference type="GeneID" id="303295836"/>
<dbReference type="EC" id="2.4.-.-" evidence="3"/>
<evidence type="ECO:0000259" key="2">
    <source>
        <dbReference type="Pfam" id="PF00534"/>
    </source>
</evidence>
<dbReference type="Gene3D" id="3.40.50.2000">
    <property type="entry name" value="Glycogen Phosphorylase B"/>
    <property type="match status" value="3"/>
</dbReference>
<dbReference type="EMBL" id="JBHSLN010000022">
    <property type="protein sequence ID" value="MFC5297638.1"/>
    <property type="molecule type" value="Genomic_DNA"/>
</dbReference>
<dbReference type="RefSeq" id="WP_193118884.1">
    <property type="nucleotide sequence ID" value="NZ_BAAAIR010000006.1"/>
</dbReference>
<name>A0ABW0FEL2_9MICO</name>
<keyword evidence="1 3" id="KW-0808">Transferase</keyword>
<comment type="caution">
    <text evidence="3">The sequence shown here is derived from an EMBL/GenBank/DDBJ whole genome shotgun (WGS) entry which is preliminary data.</text>
</comment>
<keyword evidence="4" id="KW-1185">Reference proteome</keyword>
<evidence type="ECO:0000256" key="1">
    <source>
        <dbReference type="ARBA" id="ARBA00022679"/>
    </source>
</evidence>
<dbReference type="SUPFAM" id="SSF53756">
    <property type="entry name" value="UDP-Glycosyltransferase/glycogen phosphorylase"/>
    <property type="match status" value="1"/>
</dbReference>
<proteinExistence type="predicted"/>
<keyword evidence="3" id="KW-0328">Glycosyltransferase</keyword>
<dbReference type="Pfam" id="PF00534">
    <property type="entry name" value="Glycos_transf_1"/>
    <property type="match status" value="1"/>
</dbReference>
<accession>A0ABW0FEL2</accession>
<organism evidence="3 4">
    <name type="scientific">Brachybacterium tyrofermentans</name>
    <dbReference type="NCBI Taxonomy" id="47848"/>
    <lineage>
        <taxon>Bacteria</taxon>
        <taxon>Bacillati</taxon>
        <taxon>Actinomycetota</taxon>
        <taxon>Actinomycetes</taxon>
        <taxon>Micrococcales</taxon>
        <taxon>Dermabacteraceae</taxon>
        <taxon>Brachybacterium</taxon>
    </lineage>
</organism>
<reference evidence="4" key="1">
    <citation type="journal article" date="2019" name="Int. J. Syst. Evol. Microbiol.">
        <title>The Global Catalogue of Microorganisms (GCM) 10K type strain sequencing project: providing services to taxonomists for standard genome sequencing and annotation.</title>
        <authorList>
            <consortium name="The Broad Institute Genomics Platform"/>
            <consortium name="The Broad Institute Genome Sequencing Center for Infectious Disease"/>
            <person name="Wu L."/>
            <person name="Ma J."/>
        </authorList>
    </citation>
    <scope>NUCLEOTIDE SEQUENCE [LARGE SCALE GENOMIC DNA]</scope>
    <source>
        <strain evidence="4">CGMCC 1.16455</strain>
    </source>
</reference>
<protein>
    <submittedName>
        <fullName evidence="3">Glycosyltransferase</fullName>
        <ecNumber evidence="3">2.4.-.-</ecNumber>
    </submittedName>
</protein>
<dbReference type="InterPro" id="IPR001296">
    <property type="entry name" value="Glyco_trans_1"/>
</dbReference>
<dbReference type="PANTHER" id="PTHR12526:SF630">
    <property type="entry name" value="GLYCOSYLTRANSFERASE"/>
    <property type="match status" value="1"/>
</dbReference>
<gene>
    <name evidence="3" type="ORF">ACFPK8_08950</name>
</gene>
<evidence type="ECO:0000313" key="3">
    <source>
        <dbReference type="EMBL" id="MFC5297638.1"/>
    </source>
</evidence>
<feature type="domain" description="Glycosyl transferase family 1" evidence="2">
    <location>
        <begin position="297"/>
        <end position="446"/>
    </location>
</feature>
<dbReference type="GO" id="GO:0016757">
    <property type="term" value="F:glycosyltransferase activity"/>
    <property type="evidence" value="ECO:0007669"/>
    <property type="project" value="UniProtKB-KW"/>
</dbReference>